<dbReference type="InParanoid" id="B7PE55"/>
<dbReference type="EnsemblMetazoa" id="ISCW018137-RA">
    <property type="protein sequence ID" value="ISCW018137-PA"/>
    <property type="gene ID" value="ISCW018137"/>
</dbReference>
<dbReference type="OrthoDB" id="6496970at2759"/>
<reference evidence="4 6" key="1">
    <citation type="submission" date="2008-03" db="EMBL/GenBank/DDBJ databases">
        <title>Annotation of Ixodes scapularis.</title>
        <authorList>
            <consortium name="Ixodes scapularis Genome Project Consortium"/>
            <person name="Caler E."/>
            <person name="Hannick L.I."/>
            <person name="Bidwell S."/>
            <person name="Joardar V."/>
            <person name="Thiagarajan M."/>
            <person name="Amedeo P."/>
            <person name="Galinsky K.J."/>
            <person name="Schobel S."/>
            <person name="Inman J."/>
            <person name="Hostetler J."/>
            <person name="Miller J."/>
            <person name="Hammond M."/>
            <person name="Megy K."/>
            <person name="Lawson D."/>
            <person name="Kodira C."/>
            <person name="Sutton G."/>
            <person name="Meyer J."/>
            <person name="Hill C.A."/>
            <person name="Birren B."/>
            <person name="Nene V."/>
            <person name="Collins F."/>
            <person name="Alarcon-Chaidez F."/>
            <person name="Wikel S."/>
            <person name="Strausberg R."/>
        </authorList>
    </citation>
    <scope>NUCLEOTIDE SEQUENCE [LARGE SCALE GENOMIC DNA]</scope>
    <source>
        <strain evidence="6">Wikel</strain>
        <strain evidence="4">Wikel colony</strain>
    </source>
</reference>
<protein>
    <submittedName>
        <fullName evidence="4 5">CREB/ATF bZIP transcription factor, putative</fullName>
    </submittedName>
</protein>
<keyword evidence="1" id="KW-0175">Coiled coil</keyword>
<dbReference type="HOGENOM" id="CLU_925251_0_0_1"/>
<dbReference type="CDD" id="cd14706">
    <property type="entry name" value="bZIP_CREBZF"/>
    <property type="match status" value="1"/>
</dbReference>
<feature type="region of interest" description="Disordered" evidence="2">
    <location>
        <begin position="230"/>
        <end position="250"/>
    </location>
</feature>
<dbReference type="VEuPathDB" id="VectorBase:ISCP_016152"/>
<dbReference type="FunFam" id="1.20.5.170:FF:000125">
    <property type="entry name" value="LAS1-like, ribosome biogenesis factor"/>
    <property type="match status" value="1"/>
</dbReference>
<organism>
    <name type="scientific">Ixodes scapularis</name>
    <name type="common">Black-legged tick</name>
    <name type="synonym">Deer tick</name>
    <dbReference type="NCBI Taxonomy" id="6945"/>
    <lineage>
        <taxon>Eukaryota</taxon>
        <taxon>Metazoa</taxon>
        <taxon>Ecdysozoa</taxon>
        <taxon>Arthropoda</taxon>
        <taxon>Chelicerata</taxon>
        <taxon>Arachnida</taxon>
        <taxon>Acari</taxon>
        <taxon>Parasitiformes</taxon>
        <taxon>Ixodida</taxon>
        <taxon>Ixodoidea</taxon>
        <taxon>Ixodidae</taxon>
        <taxon>Ixodinae</taxon>
        <taxon>Ixodes</taxon>
    </lineage>
</organism>
<reference evidence="5" key="2">
    <citation type="submission" date="2020-05" db="UniProtKB">
        <authorList>
            <consortium name="EnsemblMetazoa"/>
        </authorList>
    </citation>
    <scope>IDENTIFICATION</scope>
    <source>
        <strain evidence="5">wikel</strain>
    </source>
</reference>
<evidence type="ECO:0000313" key="6">
    <source>
        <dbReference type="Proteomes" id="UP000001555"/>
    </source>
</evidence>
<dbReference type="Gene3D" id="1.20.5.170">
    <property type="match status" value="1"/>
</dbReference>
<dbReference type="GO" id="GO:0003700">
    <property type="term" value="F:DNA-binding transcription factor activity"/>
    <property type="evidence" value="ECO:0007669"/>
    <property type="project" value="InterPro"/>
</dbReference>
<evidence type="ECO:0000313" key="4">
    <source>
        <dbReference type="EMBL" id="EEC04877.1"/>
    </source>
</evidence>
<sequence length="301" mass="31962">MNATGFSLFPVALQAELDDMDAGPILRDIMLGGGGQFGDDDFDLSDFALSELAMSATASEPSETSRHDGREVSPPKSPESTTAPADTGRRSRVRVVRPNYAVLAGGKSRGRSKGGSVSSSDEDGRGSPTSTGEADDAYFSSRGSCMSKNAIAARENRLKKKLYVHKLERSVRALTTENAELKRRTRDMTVEVEDLTEEVRYLKSVLANVDEISALVRNIRSSRPNVMTSLKTTGKRRPVEDHDYVGSNGGGGGGVKGSNCAVSGPGGNGVCVHVADGTLSLEFCHRCASQSKKAKLEAQTG</sequence>
<evidence type="ECO:0000256" key="1">
    <source>
        <dbReference type="SAM" id="Coils"/>
    </source>
</evidence>
<accession>B7PE55</accession>
<dbReference type="SUPFAM" id="SSF57959">
    <property type="entry name" value="Leucine zipper domain"/>
    <property type="match status" value="1"/>
</dbReference>
<dbReference type="InterPro" id="IPR046347">
    <property type="entry name" value="bZIP_sf"/>
</dbReference>
<evidence type="ECO:0000256" key="2">
    <source>
        <dbReference type="SAM" id="MobiDB-lite"/>
    </source>
</evidence>
<keyword evidence="6" id="KW-1185">Reference proteome</keyword>
<evidence type="ECO:0000259" key="3">
    <source>
        <dbReference type="PROSITE" id="PS50217"/>
    </source>
</evidence>
<dbReference type="InterPro" id="IPR004827">
    <property type="entry name" value="bZIP"/>
</dbReference>
<feature type="region of interest" description="Disordered" evidence="2">
    <location>
        <begin position="55"/>
        <end position="141"/>
    </location>
</feature>
<feature type="compositionally biased region" description="Basic and acidic residues" evidence="2">
    <location>
        <begin position="63"/>
        <end position="73"/>
    </location>
</feature>
<name>B7PE55_IXOSC</name>
<dbReference type="EMBL" id="DS693739">
    <property type="protein sequence ID" value="EEC04877.1"/>
    <property type="molecule type" value="Genomic_DNA"/>
</dbReference>
<dbReference type="PaxDb" id="6945-B7PE55"/>
<dbReference type="Pfam" id="PF00170">
    <property type="entry name" value="bZIP_1"/>
    <property type="match status" value="1"/>
</dbReference>
<dbReference type="PROSITE" id="PS50217">
    <property type="entry name" value="BZIP"/>
    <property type="match status" value="1"/>
</dbReference>
<evidence type="ECO:0000313" key="5">
    <source>
        <dbReference type="EnsemblMetazoa" id="ISCW018137-PA"/>
    </source>
</evidence>
<dbReference type="VEuPathDB" id="VectorBase:ISCW018137"/>
<feature type="domain" description="BZIP" evidence="3">
    <location>
        <begin position="148"/>
        <end position="202"/>
    </location>
</feature>
<gene>
    <name evidence="4" type="ORF">IscW_ISCW018137</name>
</gene>
<dbReference type="EMBL" id="ABJB010328474">
    <property type="status" value="NOT_ANNOTATED_CDS"/>
    <property type="molecule type" value="Genomic_DNA"/>
</dbReference>
<dbReference type="STRING" id="6945.B7PE55"/>
<dbReference type="Proteomes" id="UP000001555">
    <property type="component" value="Unassembled WGS sequence"/>
</dbReference>
<dbReference type="SMART" id="SM00338">
    <property type="entry name" value="BRLZ"/>
    <property type="match status" value="1"/>
</dbReference>
<dbReference type="AlphaFoldDB" id="B7PE55"/>
<feature type="coiled-coil region" evidence="1">
    <location>
        <begin position="164"/>
        <end position="198"/>
    </location>
</feature>
<proteinExistence type="predicted"/>